<evidence type="ECO:0008006" key="4">
    <source>
        <dbReference type="Google" id="ProtNLM"/>
    </source>
</evidence>
<proteinExistence type="predicted"/>
<name>A0ABV9RNN0_9PSEU</name>
<evidence type="ECO:0000256" key="1">
    <source>
        <dbReference type="SAM" id="MobiDB-lite"/>
    </source>
</evidence>
<dbReference type="Proteomes" id="UP001595909">
    <property type="component" value="Unassembled WGS sequence"/>
</dbReference>
<comment type="caution">
    <text evidence="2">The sequence shown here is derived from an EMBL/GenBank/DDBJ whole genome shotgun (WGS) entry which is preliminary data.</text>
</comment>
<evidence type="ECO:0000313" key="3">
    <source>
        <dbReference type="Proteomes" id="UP001595909"/>
    </source>
</evidence>
<evidence type="ECO:0000313" key="2">
    <source>
        <dbReference type="EMBL" id="MFC4835801.1"/>
    </source>
</evidence>
<accession>A0ABV9RNN0</accession>
<organism evidence="2 3">
    <name type="scientific">Actinomycetospora chibensis</name>
    <dbReference type="NCBI Taxonomy" id="663606"/>
    <lineage>
        <taxon>Bacteria</taxon>
        <taxon>Bacillati</taxon>
        <taxon>Actinomycetota</taxon>
        <taxon>Actinomycetes</taxon>
        <taxon>Pseudonocardiales</taxon>
        <taxon>Pseudonocardiaceae</taxon>
        <taxon>Actinomycetospora</taxon>
    </lineage>
</organism>
<dbReference type="EMBL" id="JBHSIM010000051">
    <property type="protein sequence ID" value="MFC4835801.1"/>
    <property type="molecule type" value="Genomic_DNA"/>
</dbReference>
<sequence length="274" mass="28996">MTISGVSVVCAAGELDRSAVDELRGLLLARLCLCVKGAAIICDLSQARVFEPTLVTRMLSGTAVRAAGRVVCLFVLPCPGLRTPSTATLSTSGAIGTFALLDDIDSGVRRTGDPGLERDDRQVRRVLDRTIRHCLRDLRGQPPYDTLDAATRQALRWRLTDAAHAGVGVGPGLLSAAAGIRRALTSLNARQHRDAYFALLDAEDHLAGRVEPTSSKPTLPGFSRPAVPPSVPAPRAASTRELQAGSGPVGGTRCRMSILRQPVVRRPQPTGGSQ</sequence>
<dbReference type="RefSeq" id="WP_274187949.1">
    <property type="nucleotide sequence ID" value="NZ_BAABHN010000051.1"/>
</dbReference>
<feature type="region of interest" description="Disordered" evidence="1">
    <location>
        <begin position="210"/>
        <end position="274"/>
    </location>
</feature>
<protein>
    <recommendedName>
        <fullName evidence="4">STAS domain-containing protein</fullName>
    </recommendedName>
</protein>
<keyword evidence="3" id="KW-1185">Reference proteome</keyword>
<gene>
    <name evidence="2" type="ORF">ACFPEL_25555</name>
</gene>
<reference evidence="3" key="1">
    <citation type="journal article" date="2019" name="Int. J. Syst. Evol. Microbiol.">
        <title>The Global Catalogue of Microorganisms (GCM) 10K type strain sequencing project: providing services to taxonomists for standard genome sequencing and annotation.</title>
        <authorList>
            <consortium name="The Broad Institute Genomics Platform"/>
            <consortium name="The Broad Institute Genome Sequencing Center for Infectious Disease"/>
            <person name="Wu L."/>
            <person name="Ma J."/>
        </authorList>
    </citation>
    <scope>NUCLEOTIDE SEQUENCE [LARGE SCALE GENOMIC DNA]</scope>
    <source>
        <strain evidence="3">CCUG 50347</strain>
    </source>
</reference>